<evidence type="ECO:0000256" key="7">
    <source>
        <dbReference type="ARBA" id="ARBA00022840"/>
    </source>
</evidence>
<keyword evidence="8" id="KW-1133">Transmembrane helix</keyword>
<dbReference type="InterPro" id="IPR003018">
    <property type="entry name" value="GAF"/>
</dbReference>
<sequence>MQFYPRSESISLSQKRRRRSLARGRLTLAMGLFGVAFILLTFGYIAWEQRNRLIQRNEDDLRNAAFFLADHTARLLEVTDLTLKQAMALMQGQSWDQVEASQPLWQQIHAVEEALPYIDDVLLNDSSGRLRLTSARFPTPEVNVSGRDAFTAQMNRDQGLFVGEPILGRVTKVPTFMISRRLQGSDGAFGGIASVTVTLSYFYDYWSKVRLPRGSRVVLMRGSDAEVIAQYPPPPDGLSFAPIDKSAFDAALRTTSQAGLYSFISLGSERVGAYRQVGAMPLYINVSMPRDAYWTPWFVQTRLYGAFALVALLALLALTTLASQQFHEQAANAALLERQVSLRTHELRTETAALEILNRTGSVLAAELDLDRIIESVVDAGIELTEAQAGAFFCGAAQGRRAHYSKSAVEGFDAAFAALDIRAICAPAFTEGRTVRLDNIAVEQGYDGTPFTMDATPGHPVIRSLMAVPILLRNGGTHGVLVFGHDRSGIFNARSERLLAGLTSQASIALENSRLYRDAQTEIEERKQAQTQQSLLIRELHHRVKNTLATVQAVVGATARSALNIDDFYQAFVGRIISLANTHSLLTEAVWQTASLREILGKELRPYNDVRGQRITLTGPAVELPSDAAVPIGMAIHELTTNAAKYGALSQSRGKVSVSWETEPAEEGTRLKLVWEESGGPAVSAPTRQGFGSRLLHRVLATQLNAQVDMDFRPEGLKVALDTVLKNEPNKGPAL</sequence>
<protein>
    <recommendedName>
        <fullName evidence="2">histidine kinase</fullName>
        <ecNumber evidence="2">2.7.13.3</ecNumber>
    </recommendedName>
</protein>
<dbReference type="SMART" id="SM00911">
    <property type="entry name" value="HWE_HK"/>
    <property type="match status" value="1"/>
</dbReference>
<organism evidence="11 12">
    <name type="scientific">Microvirga lupini</name>
    <dbReference type="NCBI Taxonomy" id="420324"/>
    <lineage>
        <taxon>Bacteria</taxon>
        <taxon>Pseudomonadati</taxon>
        <taxon>Pseudomonadota</taxon>
        <taxon>Alphaproteobacteria</taxon>
        <taxon>Hyphomicrobiales</taxon>
        <taxon>Methylobacteriaceae</taxon>
        <taxon>Microvirga</taxon>
    </lineage>
</organism>
<evidence type="ECO:0000256" key="6">
    <source>
        <dbReference type="ARBA" id="ARBA00022777"/>
    </source>
</evidence>
<evidence type="ECO:0000256" key="3">
    <source>
        <dbReference type="ARBA" id="ARBA00022553"/>
    </source>
</evidence>
<dbReference type="SMART" id="SM00065">
    <property type="entry name" value="GAF"/>
    <property type="match status" value="1"/>
</dbReference>
<dbReference type="Gene3D" id="3.30.450.40">
    <property type="match status" value="1"/>
</dbReference>
<dbReference type="InterPro" id="IPR029016">
    <property type="entry name" value="GAF-like_dom_sf"/>
</dbReference>
<accession>A0A7W4YYB5</accession>
<comment type="caution">
    <text evidence="11">The sequence shown here is derived from an EMBL/GenBank/DDBJ whole genome shotgun (WGS) entry which is preliminary data.</text>
</comment>
<keyword evidence="8" id="KW-0472">Membrane</keyword>
<reference evidence="11 12" key="1">
    <citation type="submission" date="2020-08" db="EMBL/GenBank/DDBJ databases">
        <title>The Agave Microbiome: Exploring the role of microbial communities in plant adaptations to desert environments.</title>
        <authorList>
            <person name="Partida-Martinez L.P."/>
        </authorList>
    </citation>
    <scope>NUCLEOTIDE SEQUENCE [LARGE SCALE GENOMIC DNA]</scope>
    <source>
        <strain evidence="11 12">AT3.9</strain>
    </source>
</reference>
<dbReference type="InterPro" id="IPR011102">
    <property type="entry name" value="Sig_transdc_His_kinase_HWE"/>
</dbReference>
<evidence type="ECO:0000259" key="9">
    <source>
        <dbReference type="SMART" id="SM00065"/>
    </source>
</evidence>
<dbReference type="AlphaFoldDB" id="A0A7W4YYB5"/>
<evidence type="ECO:0000256" key="8">
    <source>
        <dbReference type="SAM" id="Phobius"/>
    </source>
</evidence>
<keyword evidence="7" id="KW-0067">ATP-binding</keyword>
<keyword evidence="5" id="KW-0547">Nucleotide-binding</keyword>
<dbReference type="CDD" id="cd12915">
    <property type="entry name" value="PDC2_DGC_like"/>
    <property type="match status" value="1"/>
</dbReference>
<evidence type="ECO:0000313" key="12">
    <source>
        <dbReference type="Proteomes" id="UP000532010"/>
    </source>
</evidence>
<dbReference type="Pfam" id="PF13185">
    <property type="entry name" value="GAF_2"/>
    <property type="match status" value="1"/>
</dbReference>
<gene>
    <name evidence="11" type="ORF">FHR70_004553</name>
</gene>
<keyword evidence="3" id="KW-0597">Phosphoprotein</keyword>
<dbReference type="Pfam" id="PF07536">
    <property type="entry name" value="HWE_HK"/>
    <property type="match status" value="1"/>
</dbReference>
<feature type="domain" description="GAF" evidence="9">
    <location>
        <begin position="369"/>
        <end position="520"/>
    </location>
</feature>
<evidence type="ECO:0000256" key="2">
    <source>
        <dbReference type="ARBA" id="ARBA00012438"/>
    </source>
</evidence>
<feature type="domain" description="Signal transduction histidine kinase HWE region" evidence="10">
    <location>
        <begin position="539"/>
        <end position="621"/>
    </location>
</feature>
<evidence type="ECO:0000256" key="5">
    <source>
        <dbReference type="ARBA" id="ARBA00022741"/>
    </source>
</evidence>
<proteinExistence type="predicted"/>
<keyword evidence="6 11" id="KW-0418">Kinase</keyword>
<feature type="transmembrane region" description="Helical" evidence="8">
    <location>
        <begin position="26"/>
        <end position="47"/>
    </location>
</feature>
<evidence type="ECO:0000313" key="11">
    <source>
        <dbReference type="EMBL" id="MBB3021457.1"/>
    </source>
</evidence>
<dbReference type="InterPro" id="IPR036890">
    <property type="entry name" value="HATPase_C_sf"/>
</dbReference>
<dbReference type="PANTHER" id="PTHR41523">
    <property type="entry name" value="TWO-COMPONENT SYSTEM SENSOR PROTEIN"/>
    <property type="match status" value="1"/>
</dbReference>
<dbReference type="PANTHER" id="PTHR41523:SF8">
    <property type="entry name" value="ETHYLENE RESPONSE SENSOR PROTEIN"/>
    <property type="match status" value="1"/>
</dbReference>
<evidence type="ECO:0000256" key="1">
    <source>
        <dbReference type="ARBA" id="ARBA00000085"/>
    </source>
</evidence>
<evidence type="ECO:0000259" key="10">
    <source>
        <dbReference type="SMART" id="SM00911"/>
    </source>
</evidence>
<comment type="catalytic activity">
    <reaction evidence="1">
        <text>ATP + protein L-histidine = ADP + protein N-phospho-L-histidine.</text>
        <dbReference type="EC" id="2.7.13.3"/>
    </reaction>
</comment>
<name>A0A7W4YYB5_9HYPH</name>
<dbReference type="EC" id="2.7.13.3" evidence="2"/>
<dbReference type="Gene3D" id="3.30.450.20">
    <property type="entry name" value="PAS domain"/>
    <property type="match status" value="2"/>
</dbReference>
<dbReference type="CDD" id="cd12914">
    <property type="entry name" value="PDC1_DGC_like"/>
    <property type="match status" value="1"/>
</dbReference>
<dbReference type="Proteomes" id="UP000532010">
    <property type="component" value="Unassembled WGS sequence"/>
</dbReference>
<keyword evidence="4" id="KW-0808">Transferase</keyword>
<keyword evidence="8" id="KW-0812">Transmembrane</keyword>
<dbReference type="Gene3D" id="3.30.565.10">
    <property type="entry name" value="Histidine kinase-like ATPase, C-terminal domain"/>
    <property type="match status" value="1"/>
</dbReference>
<dbReference type="GO" id="GO:0004673">
    <property type="term" value="F:protein histidine kinase activity"/>
    <property type="evidence" value="ECO:0007669"/>
    <property type="project" value="UniProtKB-EC"/>
</dbReference>
<dbReference type="GO" id="GO:0005524">
    <property type="term" value="F:ATP binding"/>
    <property type="evidence" value="ECO:0007669"/>
    <property type="project" value="UniProtKB-KW"/>
</dbReference>
<dbReference type="SUPFAM" id="SSF55781">
    <property type="entry name" value="GAF domain-like"/>
    <property type="match status" value="1"/>
</dbReference>
<dbReference type="RefSeq" id="WP_246408438.1">
    <property type="nucleotide sequence ID" value="NZ_JACHWB010000010.1"/>
</dbReference>
<keyword evidence="12" id="KW-1185">Reference proteome</keyword>
<dbReference type="EMBL" id="JACHWB010000010">
    <property type="protein sequence ID" value="MBB3021457.1"/>
    <property type="molecule type" value="Genomic_DNA"/>
</dbReference>
<evidence type="ECO:0000256" key="4">
    <source>
        <dbReference type="ARBA" id="ARBA00022679"/>
    </source>
</evidence>